<dbReference type="Proteomes" id="UP001519290">
    <property type="component" value="Unassembled WGS sequence"/>
</dbReference>
<dbReference type="Pfam" id="PF19776">
    <property type="entry name" value="DUF6262"/>
    <property type="match status" value="1"/>
</dbReference>
<proteinExistence type="predicted"/>
<gene>
    <name evidence="2" type="ORF">JOF43_002265</name>
</gene>
<feature type="coiled-coil region" evidence="1">
    <location>
        <begin position="92"/>
        <end position="160"/>
    </location>
</feature>
<keyword evidence="1" id="KW-0175">Coiled coil</keyword>
<organism evidence="2 3">
    <name type="scientific">Brachybacterium sacelli</name>
    <dbReference type="NCBI Taxonomy" id="173364"/>
    <lineage>
        <taxon>Bacteria</taxon>
        <taxon>Bacillati</taxon>
        <taxon>Actinomycetota</taxon>
        <taxon>Actinomycetes</taxon>
        <taxon>Micrococcales</taxon>
        <taxon>Dermabacteraceae</taxon>
        <taxon>Brachybacterium</taxon>
    </lineage>
</organism>
<evidence type="ECO:0000313" key="2">
    <source>
        <dbReference type="EMBL" id="MBP2382308.1"/>
    </source>
</evidence>
<dbReference type="Gene3D" id="1.10.287.1490">
    <property type="match status" value="1"/>
</dbReference>
<keyword evidence="3" id="KW-1185">Reference proteome</keyword>
<comment type="caution">
    <text evidence="2">The sequence shown here is derived from an EMBL/GenBank/DDBJ whole genome shotgun (WGS) entry which is preliminary data.</text>
</comment>
<reference evidence="2 3" key="1">
    <citation type="submission" date="2021-03" db="EMBL/GenBank/DDBJ databases">
        <title>Sequencing the genomes of 1000 actinobacteria strains.</title>
        <authorList>
            <person name="Klenk H.-P."/>
        </authorList>
    </citation>
    <scope>NUCLEOTIDE SEQUENCE [LARGE SCALE GENOMIC DNA]</scope>
    <source>
        <strain evidence="2 3">DSM 14566</strain>
    </source>
</reference>
<dbReference type="InterPro" id="IPR046229">
    <property type="entry name" value="TnpC-like"/>
</dbReference>
<accession>A0ABS4X1N7</accession>
<dbReference type="EMBL" id="JAGIOD010000001">
    <property type="protein sequence ID" value="MBP2382308.1"/>
    <property type="molecule type" value="Genomic_DNA"/>
</dbReference>
<dbReference type="RefSeq" id="WP_209902073.1">
    <property type="nucleotide sequence ID" value="NZ_BAAAJW010000003.1"/>
</dbReference>
<evidence type="ECO:0000256" key="1">
    <source>
        <dbReference type="SAM" id="Coils"/>
    </source>
</evidence>
<protein>
    <submittedName>
        <fullName evidence="2">Uncharacterized protein YlxW (UPF0749 family)</fullName>
    </submittedName>
</protein>
<evidence type="ECO:0000313" key="3">
    <source>
        <dbReference type="Proteomes" id="UP001519290"/>
    </source>
</evidence>
<name>A0ABS4X1N7_9MICO</name>
<sequence length="188" mass="20946">MSTREERVERLTETRRLDSAYKRTAALDAVKELIRAGQPVTFAAVGRAASVSSWFVYNNVTVRAAIEAARSRPETRSAQTASATPAGLRADLTLARAEIKQLREERDRLLAQVRRGLGSALESRDRDALLEQVRDLERQRNQLNSELFAARAELAKSQESVQLLAEELDAARGAVRRMMRDSAKTPPT</sequence>